<keyword evidence="2" id="KW-0732">Signal</keyword>
<accession>A0A9P5PHG7</accession>
<feature type="compositionally biased region" description="Polar residues" evidence="1">
    <location>
        <begin position="69"/>
        <end position="82"/>
    </location>
</feature>
<reference evidence="3" key="1">
    <citation type="submission" date="2020-11" db="EMBL/GenBank/DDBJ databases">
        <authorList>
            <consortium name="DOE Joint Genome Institute"/>
            <person name="Ahrendt S."/>
            <person name="Riley R."/>
            <person name="Andreopoulos W."/>
            <person name="Labutti K."/>
            <person name="Pangilinan J."/>
            <person name="Ruiz-Duenas F.J."/>
            <person name="Barrasa J.M."/>
            <person name="Sanchez-Garcia M."/>
            <person name="Camarero S."/>
            <person name="Miyauchi S."/>
            <person name="Serrano A."/>
            <person name="Linde D."/>
            <person name="Babiker R."/>
            <person name="Drula E."/>
            <person name="Ayuso-Fernandez I."/>
            <person name="Pacheco R."/>
            <person name="Padilla G."/>
            <person name="Ferreira P."/>
            <person name="Barriuso J."/>
            <person name="Kellner H."/>
            <person name="Castanera R."/>
            <person name="Alfaro M."/>
            <person name="Ramirez L."/>
            <person name="Pisabarro A.G."/>
            <person name="Kuo A."/>
            <person name="Tritt A."/>
            <person name="Lipzen A."/>
            <person name="He G."/>
            <person name="Yan M."/>
            <person name="Ng V."/>
            <person name="Cullen D."/>
            <person name="Martin F."/>
            <person name="Rosso M.-N."/>
            <person name="Henrissat B."/>
            <person name="Hibbett D."/>
            <person name="Martinez A.T."/>
            <person name="Grigoriev I.V."/>
        </authorList>
    </citation>
    <scope>NUCLEOTIDE SEQUENCE</scope>
    <source>
        <strain evidence="3">AH 40177</strain>
    </source>
</reference>
<dbReference type="AlphaFoldDB" id="A0A9P5PHG7"/>
<evidence type="ECO:0000313" key="3">
    <source>
        <dbReference type="EMBL" id="KAF9062170.1"/>
    </source>
</evidence>
<organism evidence="3 4">
    <name type="scientific">Rhodocollybia butyracea</name>
    <dbReference type="NCBI Taxonomy" id="206335"/>
    <lineage>
        <taxon>Eukaryota</taxon>
        <taxon>Fungi</taxon>
        <taxon>Dikarya</taxon>
        <taxon>Basidiomycota</taxon>
        <taxon>Agaricomycotina</taxon>
        <taxon>Agaricomycetes</taxon>
        <taxon>Agaricomycetidae</taxon>
        <taxon>Agaricales</taxon>
        <taxon>Marasmiineae</taxon>
        <taxon>Omphalotaceae</taxon>
        <taxon>Rhodocollybia</taxon>
    </lineage>
</organism>
<gene>
    <name evidence="3" type="ORF">BDP27DRAFT_1428212</name>
</gene>
<evidence type="ECO:0000313" key="4">
    <source>
        <dbReference type="Proteomes" id="UP000772434"/>
    </source>
</evidence>
<evidence type="ECO:0000256" key="1">
    <source>
        <dbReference type="SAM" id="MobiDB-lite"/>
    </source>
</evidence>
<proteinExistence type="predicted"/>
<feature type="signal peptide" evidence="2">
    <location>
        <begin position="1"/>
        <end position="21"/>
    </location>
</feature>
<keyword evidence="4" id="KW-1185">Reference proteome</keyword>
<evidence type="ECO:0000256" key="2">
    <source>
        <dbReference type="SAM" id="SignalP"/>
    </source>
</evidence>
<name>A0A9P5PHG7_9AGAR</name>
<protein>
    <submittedName>
        <fullName evidence="3">Uncharacterized protein</fullName>
    </submittedName>
</protein>
<dbReference type="Proteomes" id="UP000772434">
    <property type="component" value="Unassembled WGS sequence"/>
</dbReference>
<sequence>MRLTVPYASVLLVASFSCTWATPIVNRDALIKERSGSALSSRATDSFGPFEGFHALRARGGPKEKETSFKVTGSGITKSTKPPSRAQHLTEEHVEARLKETQEDAHISDIDDERTPQKITTFYFDYDEDNKEGMKGRAKKLIERKFTKIKLMSFPIAKPRKYSHATKAKEIRSSEDSWFCLTMSKKKYRGKLSKDGETYDELYKEDGTKIYPMTYTELLNV</sequence>
<dbReference type="EMBL" id="JADNRY010000180">
    <property type="protein sequence ID" value="KAF9062170.1"/>
    <property type="molecule type" value="Genomic_DNA"/>
</dbReference>
<dbReference type="PROSITE" id="PS51257">
    <property type="entry name" value="PROKAR_LIPOPROTEIN"/>
    <property type="match status" value="1"/>
</dbReference>
<comment type="caution">
    <text evidence="3">The sequence shown here is derived from an EMBL/GenBank/DDBJ whole genome shotgun (WGS) entry which is preliminary data.</text>
</comment>
<feature type="region of interest" description="Disordered" evidence="1">
    <location>
        <begin position="61"/>
        <end position="86"/>
    </location>
</feature>
<feature type="chain" id="PRO_5040465090" evidence="2">
    <location>
        <begin position="22"/>
        <end position="221"/>
    </location>
</feature>